<dbReference type="Proteomes" id="UP001289135">
    <property type="component" value="Unassembled WGS sequence"/>
</dbReference>
<evidence type="ECO:0000313" key="1">
    <source>
        <dbReference type="EMBL" id="MDZ5761126.1"/>
    </source>
</evidence>
<evidence type="ECO:0000313" key="2">
    <source>
        <dbReference type="Proteomes" id="UP001289135"/>
    </source>
</evidence>
<dbReference type="EMBL" id="JARGYU010000001">
    <property type="protein sequence ID" value="MDZ5761126.1"/>
    <property type="molecule type" value="Genomic_DNA"/>
</dbReference>
<protein>
    <submittedName>
        <fullName evidence="1">Uncharacterized protein</fullName>
    </submittedName>
</protein>
<sequence length="94" mass="11097">MIFKYNSKIMNLLTVCFMMYMIYDKCSKINFFSSIDNLNLENSKQMLSILEEHQKKEGSLSIHESLTTYFVKKRLVSNIKDKEESIESIKSVQK</sequence>
<dbReference type="AlphaFoldDB" id="A0AAE4VLQ5"/>
<proteinExistence type="predicted"/>
<reference evidence="1" key="1">
    <citation type="submission" date="2023-02" db="EMBL/GenBank/DDBJ databases">
        <title>Host association and intracellularity evolved multiple times independently in the Rickettsiales.</title>
        <authorList>
            <person name="Castelli M."/>
            <person name="Nardi T."/>
            <person name="Gammuto L."/>
            <person name="Bellinzona G."/>
            <person name="Sabaneyeva E."/>
            <person name="Potekhin A."/>
            <person name="Serra V."/>
            <person name="Petroni G."/>
            <person name="Sassera D."/>
        </authorList>
    </citation>
    <scope>NUCLEOTIDE SEQUENCE</scope>
    <source>
        <strain evidence="1">USBL-36I1</strain>
    </source>
</reference>
<organism evidence="1 2">
    <name type="scientific">Lyticum sinuosum</name>
    <dbReference type="NCBI Taxonomy" id="1332059"/>
    <lineage>
        <taxon>Bacteria</taxon>
        <taxon>Pseudomonadati</taxon>
        <taxon>Pseudomonadota</taxon>
        <taxon>Alphaproteobacteria</taxon>
        <taxon>Rickettsiales</taxon>
        <taxon>Lyticum</taxon>
    </lineage>
</organism>
<gene>
    <name evidence="1" type="ORF">Lyticum_00293</name>
</gene>
<keyword evidence="2" id="KW-1185">Reference proteome</keyword>
<accession>A0AAE4VLQ5</accession>
<comment type="caution">
    <text evidence="1">The sequence shown here is derived from an EMBL/GenBank/DDBJ whole genome shotgun (WGS) entry which is preliminary data.</text>
</comment>
<name>A0AAE4VLQ5_9RICK</name>